<evidence type="ECO:0000256" key="7">
    <source>
        <dbReference type="SAM" id="Coils"/>
    </source>
</evidence>
<dbReference type="Pfam" id="PF00013">
    <property type="entry name" value="KH_1"/>
    <property type="match status" value="1"/>
</dbReference>
<dbReference type="GO" id="GO:0006402">
    <property type="term" value="P:mRNA catabolic process"/>
    <property type="evidence" value="ECO:0007669"/>
    <property type="project" value="UniProtKB-UniRule"/>
</dbReference>
<dbReference type="SUPFAM" id="SSF54791">
    <property type="entry name" value="Eukaryotic type KH-domain (KH-domain type I)"/>
    <property type="match status" value="1"/>
</dbReference>
<accession>A0A1F7UVZ4</accession>
<dbReference type="NCBIfam" id="TIGR00277">
    <property type="entry name" value="HDIG"/>
    <property type="match status" value="1"/>
</dbReference>
<evidence type="ECO:0000256" key="4">
    <source>
        <dbReference type="ARBA" id="ARBA00022884"/>
    </source>
</evidence>
<dbReference type="GO" id="GO:0005886">
    <property type="term" value="C:plasma membrane"/>
    <property type="evidence" value="ECO:0007669"/>
    <property type="project" value="UniProtKB-UniRule"/>
</dbReference>
<dbReference type="InterPro" id="IPR022711">
    <property type="entry name" value="RNase_Y_N"/>
</dbReference>
<gene>
    <name evidence="5" type="primary">rny</name>
    <name evidence="9" type="ORF">A2936_03135</name>
</gene>
<comment type="caution">
    <text evidence="9">The sequence shown here is derived from an EMBL/GenBank/DDBJ whole genome shotgun (WGS) entry which is preliminary data.</text>
</comment>
<dbReference type="InterPro" id="IPR004087">
    <property type="entry name" value="KH_dom"/>
</dbReference>
<feature type="coiled-coil region" evidence="7">
    <location>
        <begin position="29"/>
        <end position="114"/>
    </location>
</feature>
<dbReference type="PANTHER" id="PTHR12826:SF15">
    <property type="entry name" value="RIBONUCLEASE Y"/>
    <property type="match status" value="1"/>
</dbReference>
<organism evidence="9 10">
    <name type="scientific">Candidatus Uhrbacteria bacterium RIFCSPLOWO2_01_FULL_47_25</name>
    <dbReference type="NCBI Taxonomy" id="1802402"/>
    <lineage>
        <taxon>Bacteria</taxon>
        <taxon>Candidatus Uhriibacteriota</taxon>
    </lineage>
</organism>
<dbReference type="SMART" id="SM00471">
    <property type="entry name" value="HDc"/>
    <property type="match status" value="1"/>
</dbReference>
<dbReference type="Proteomes" id="UP000176846">
    <property type="component" value="Unassembled WGS sequence"/>
</dbReference>
<dbReference type="Gene3D" id="1.10.3210.10">
    <property type="entry name" value="Hypothetical protein af1432"/>
    <property type="match status" value="1"/>
</dbReference>
<name>A0A1F7UVZ4_9BACT</name>
<dbReference type="InterPro" id="IPR006675">
    <property type="entry name" value="HDIG_dom"/>
</dbReference>
<dbReference type="GO" id="GO:0003723">
    <property type="term" value="F:RNA binding"/>
    <property type="evidence" value="ECO:0007669"/>
    <property type="project" value="UniProtKB-UniRule"/>
</dbReference>
<evidence type="ECO:0000256" key="2">
    <source>
        <dbReference type="ARBA" id="ARBA00022759"/>
    </source>
</evidence>
<dbReference type="Pfam" id="PF01966">
    <property type="entry name" value="HD"/>
    <property type="match status" value="1"/>
</dbReference>
<comment type="similarity">
    <text evidence="5">Belongs to the RNase Y family.</text>
</comment>
<dbReference type="AlphaFoldDB" id="A0A1F7UVZ4"/>
<dbReference type="HAMAP" id="MF_00335">
    <property type="entry name" value="RNase_Y"/>
    <property type="match status" value="1"/>
</dbReference>
<keyword evidence="2 5" id="KW-0255">Endonuclease</keyword>
<keyword evidence="4 5" id="KW-0694">RNA-binding</keyword>
<dbReference type="InterPro" id="IPR004088">
    <property type="entry name" value="KH_dom_type_1"/>
</dbReference>
<comment type="function">
    <text evidence="5">Endoribonuclease that initiates mRNA decay.</text>
</comment>
<dbReference type="Gene3D" id="3.30.1370.10">
    <property type="entry name" value="K Homology domain, type 1"/>
    <property type="match status" value="1"/>
</dbReference>
<dbReference type="InterPro" id="IPR036612">
    <property type="entry name" value="KH_dom_type_1_sf"/>
</dbReference>
<dbReference type="EC" id="3.1.-.-" evidence="5 6"/>
<proteinExistence type="inferred from homology"/>
<dbReference type="InterPro" id="IPR003607">
    <property type="entry name" value="HD/PDEase_dom"/>
</dbReference>
<dbReference type="PROSITE" id="PS50084">
    <property type="entry name" value="KH_TYPE_1"/>
    <property type="match status" value="1"/>
</dbReference>
<sequence length="504" mass="56584">MTIYFAVIGLVIGLGLGYLIRRMIAVRTINSAEERAHRIIQDAKTKEKELLLNAQQKSIILIEEVKREEVSRRQELKEEQQRLEKRETLFEKKLLELEDKQQSLNSRLAETEQAKQKFIELQSEALARIEKISGLSRDEARRELLTAVEEDAKDDILSRLKKVQDEGAIEVEEKAKRVLASVIQRCATSHAADVMSTTVDLPSDEMKGRIIGKEGRNIKSLEQLTGVEIIVDDTPQAITISGFSPVRRHLAKRALEKLMVDGRIQPTRIEEAVDEAKREMALEMKKNGEEAMYQLGVTGVDPKLVQILGRLKFRTSFGQNVLQHSIEVGTLSGLLAEELGADVVICKKGGLFHDIGKAVDHEIQGSHPELGYQMMKKYGLPEEVAYMSIAHHEDHPKTLEGVIVHTADAISASRPGARRDSLERYIQRLEELEKVATSLPGITKAYAIQAGREVRVFVTPTEVDDLGAVKLAQAVARKIEAELQYPGEIKVNVIRETRVVEYAR</sequence>
<feature type="domain" description="HD" evidence="8">
    <location>
        <begin position="321"/>
        <end position="413"/>
    </location>
</feature>
<reference evidence="9 10" key="1">
    <citation type="journal article" date="2016" name="Nat. Commun.">
        <title>Thousands of microbial genomes shed light on interconnected biogeochemical processes in an aquifer system.</title>
        <authorList>
            <person name="Anantharaman K."/>
            <person name="Brown C.T."/>
            <person name="Hug L.A."/>
            <person name="Sharon I."/>
            <person name="Castelle C.J."/>
            <person name="Probst A.J."/>
            <person name="Thomas B.C."/>
            <person name="Singh A."/>
            <person name="Wilkins M.J."/>
            <person name="Karaoz U."/>
            <person name="Brodie E.L."/>
            <person name="Williams K.H."/>
            <person name="Hubbard S.S."/>
            <person name="Banfield J.F."/>
        </authorList>
    </citation>
    <scope>NUCLEOTIDE SEQUENCE [LARGE SCALE GENOMIC DNA]</scope>
</reference>
<dbReference type="GO" id="GO:0004521">
    <property type="term" value="F:RNA endonuclease activity"/>
    <property type="evidence" value="ECO:0007669"/>
    <property type="project" value="UniProtKB-UniRule"/>
</dbReference>
<evidence type="ECO:0000313" key="9">
    <source>
        <dbReference type="EMBL" id="OGL82426.1"/>
    </source>
</evidence>
<keyword evidence="1 5" id="KW-0540">Nuclease</keyword>
<evidence type="ECO:0000259" key="8">
    <source>
        <dbReference type="PROSITE" id="PS51831"/>
    </source>
</evidence>
<evidence type="ECO:0000256" key="3">
    <source>
        <dbReference type="ARBA" id="ARBA00022801"/>
    </source>
</evidence>
<evidence type="ECO:0000256" key="1">
    <source>
        <dbReference type="ARBA" id="ARBA00022722"/>
    </source>
</evidence>
<keyword evidence="7" id="KW-0175">Coiled coil</keyword>
<dbReference type="SMART" id="SM00322">
    <property type="entry name" value="KH"/>
    <property type="match status" value="1"/>
</dbReference>
<dbReference type="InterPro" id="IPR017705">
    <property type="entry name" value="Ribonuclease_Y"/>
</dbReference>
<dbReference type="EMBL" id="MGEK01000022">
    <property type="protein sequence ID" value="OGL82426.1"/>
    <property type="molecule type" value="Genomic_DNA"/>
</dbReference>
<dbReference type="SUPFAM" id="SSF109604">
    <property type="entry name" value="HD-domain/PDEase-like"/>
    <property type="match status" value="1"/>
</dbReference>
<keyword evidence="3 5" id="KW-0378">Hydrolase</keyword>
<dbReference type="NCBIfam" id="TIGR03319">
    <property type="entry name" value="RNase_Y"/>
    <property type="match status" value="1"/>
</dbReference>
<dbReference type="PROSITE" id="PS51831">
    <property type="entry name" value="HD"/>
    <property type="match status" value="1"/>
</dbReference>
<dbReference type="Pfam" id="PF12072">
    <property type="entry name" value="RNase_Y_N"/>
    <property type="match status" value="1"/>
</dbReference>
<dbReference type="CDD" id="cd22431">
    <property type="entry name" value="KH-I_RNaseY"/>
    <property type="match status" value="1"/>
</dbReference>
<evidence type="ECO:0000256" key="5">
    <source>
        <dbReference type="HAMAP-Rule" id="MF_00335"/>
    </source>
</evidence>
<evidence type="ECO:0000313" key="10">
    <source>
        <dbReference type="Proteomes" id="UP000176846"/>
    </source>
</evidence>
<dbReference type="CDD" id="cd00077">
    <property type="entry name" value="HDc"/>
    <property type="match status" value="1"/>
</dbReference>
<dbReference type="PANTHER" id="PTHR12826">
    <property type="entry name" value="RIBONUCLEASE Y"/>
    <property type="match status" value="1"/>
</dbReference>
<dbReference type="InterPro" id="IPR006674">
    <property type="entry name" value="HD_domain"/>
</dbReference>
<dbReference type="GO" id="GO:0016787">
    <property type="term" value="F:hydrolase activity"/>
    <property type="evidence" value="ECO:0007669"/>
    <property type="project" value="UniProtKB-KW"/>
</dbReference>
<evidence type="ECO:0000256" key="6">
    <source>
        <dbReference type="NCBIfam" id="TIGR03319"/>
    </source>
</evidence>
<protein>
    <recommendedName>
        <fullName evidence="5 6">Ribonuclease Y</fullName>
        <shortName evidence="5">RNase Y</shortName>
        <ecNumber evidence="5 6">3.1.-.-</ecNumber>
    </recommendedName>
</protein>